<keyword evidence="12" id="KW-0732">Signal</keyword>
<feature type="compositionally biased region" description="Polar residues" evidence="11">
    <location>
        <begin position="599"/>
        <end position="609"/>
    </location>
</feature>
<evidence type="ECO:0000313" key="14">
    <source>
        <dbReference type="EMBL" id="WAQ88922.1"/>
    </source>
</evidence>
<dbReference type="Pfam" id="PF00723">
    <property type="entry name" value="Glyco_hydro_15"/>
    <property type="match status" value="1"/>
</dbReference>
<dbReference type="InterPro" id="IPR008928">
    <property type="entry name" value="6-hairpin_glycosidase_sf"/>
</dbReference>
<gene>
    <name evidence="14" type="ORF">PtA15_10A345</name>
</gene>
<feature type="region of interest" description="Disordered" evidence="11">
    <location>
        <begin position="599"/>
        <end position="621"/>
    </location>
</feature>
<dbReference type="RefSeq" id="XP_053024477.1">
    <property type="nucleotide sequence ID" value="XM_053160510.1"/>
</dbReference>
<evidence type="ECO:0000256" key="11">
    <source>
        <dbReference type="SAM" id="MobiDB-lite"/>
    </source>
</evidence>
<dbReference type="Proteomes" id="UP001164743">
    <property type="component" value="Chromosome 10A"/>
</dbReference>
<evidence type="ECO:0000256" key="10">
    <source>
        <dbReference type="SAM" id="Coils"/>
    </source>
</evidence>
<evidence type="ECO:0000256" key="4">
    <source>
        <dbReference type="ARBA" id="ARBA00022801"/>
    </source>
</evidence>
<evidence type="ECO:0000313" key="15">
    <source>
        <dbReference type="Proteomes" id="UP001164743"/>
    </source>
</evidence>
<proteinExistence type="inferred from homology"/>
<dbReference type="EMBL" id="CP110430">
    <property type="protein sequence ID" value="WAQ88922.1"/>
    <property type="molecule type" value="Genomic_DNA"/>
</dbReference>
<evidence type="ECO:0000259" key="13">
    <source>
        <dbReference type="Pfam" id="PF00723"/>
    </source>
</evidence>
<feature type="signal peptide" evidence="12">
    <location>
        <begin position="1"/>
        <end position="22"/>
    </location>
</feature>
<name>A0ABY7CY42_9BASI</name>
<evidence type="ECO:0000256" key="7">
    <source>
        <dbReference type="ARBA" id="ARBA00023326"/>
    </source>
</evidence>
<dbReference type="SUPFAM" id="SSF48208">
    <property type="entry name" value="Six-hairpin glycosidases"/>
    <property type="match status" value="1"/>
</dbReference>
<dbReference type="PANTHER" id="PTHR31616:SF9">
    <property type="entry name" value="GLUCOAMYLASE, INTRACELLULAR SPORULATION-SPECIFIC"/>
    <property type="match status" value="1"/>
</dbReference>
<dbReference type="PRINTS" id="PR00736">
    <property type="entry name" value="GLHYDRLASE15"/>
</dbReference>
<accession>A0ABY7CY42</accession>
<evidence type="ECO:0000256" key="1">
    <source>
        <dbReference type="ARBA" id="ARBA00001863"/>
    </source>
</evidence>
<keyword evidence="5" id="KW-0119">Carbohydrate metabolism</keyword>
<evidence type="ECO:0000256" key="6">
    <source>
        <dbReference type="ARBA" id="ARBA00023295"/>
    </source>
</evidence>
<keyword evidence="7" id="KW-0624">Polysaccharide degradation</keyword>
<dbReference type="GeneID" id="77801405"/>
<evidence type="ECO:0000256" key="5">
    <source>
        <dbReference type="ARBA" id="ARBA00023277"/>
    </source>
</evidence>
<reference evidence="14" key="1">
    <citation type="submission" date="2022-10" db="EMBL/GenBank/DDBJ databases">
        <title>Puccinia triticina Genome sequencing and assembly.</title>
        <authorList>
            <person name="Li C."/>
        </authorList>
    </citation>
    <scope>NUCLEOTIDE SEQUENCE</scope>
    <source>
        <strain evidence="14">Pt15</strain>
    </source>
</reference>
<protein>
    <recommendedName>
        <fullName evidence="3">glucan 1,4-alpha-glucosidase</fullName>
        <ecNumber evidence="3">3.2.1.3</ecNumber>
    </recommendedName>
    <alternativeName>
        <fullName evidence="9">1,4-alpha-D-glucan glucohydrolase</fullName>
    </alternativeName>
    <alternativeName>
        <fullName evidence="8">Glucan 1,4-alpha-glucosidase</fullName>
    </alternativeName>
</protein>
<keyword evidence="15" id="KW-1185">Reference proteome</keyword>
<dbReference type="Gene3D" id="1.50.10.10">
    <property type="match status" value="1"/>
</dbReference>
<dbReference type="InterPro" id="IPR012341">
    <property type="entry name" value="6hp_glycosidase-like_sf"/>
</dbReference>
<evidence type="ECO:0000256" key="2">
    <source>
        <dbReference type="ARBA" id="ARBA00006188"/>
    </source>
</evidence>
<dbReference type="InterPro" id="IPR000165">
    <property type="entry name" value="Glucoamylase"/>
</dbReference>
<feature type="domain" description="GH15-like" evidence="13">
    <location>
        <begin position="53"/>
        <end position="441"/>
    </location>
</feature>
<evidence type="ECO:0000256" key="3">
    <source>
        <dbReference type="ARBA" id="ARBA00012593"/>
    </source>
</evidence>
<dbReference type="PANTHER" id="PTHR31616">
    <property type="entry name" value="TREHALASE"/>
    <property type="match status" value="1"/>
</dbReference>
<evidence type="ECO:0000256" key="12">
    <source>
        <dbReference type="SAM" id="SignalP"/>
    </source>
</evidence>
<keyword evidence="6" id="KW-0326">Glycosidase</keyword>
<evidence type="ECO:0000256" key="9">
    <source>
        <dbReference type="ARBA" id="ARBA00033473"/>
    </source>
</evidence>
<keyword evidence="4" id="KW-0378">Hydrolase</keyword>
<comment type="catalytic activity">
    <reaction evidence="1">
        <text>Hydrolysis of terminal (1-&gt;4)-linked alpha-D-glucose residues successively from non-reducing ends of the chains with release of beta-D-glucose.</text>
        <dbReference type="EC" id="3.2.1.3"/>
    </reaction>
</comment>
<feature type="region of interest" description="Disordered" evidence="11">
    <location>
        <begin position="470"/>
        <end position="526"/>
    </location>
</feature>
<dbReference type="InterPro" id="IPR011613">
    <property type="entry name" value="GH15-like"/>
</dbReference>
<sequence length="621" mass="70597">MFLRLLILILSISSLAVRFTDCSEIERTNDTNDQLQNITLDEWVHHQVNKSWSILMSNVSPQGALPGLIVASLTTGHPNYFYSWTRDTAVVLKEIITRYEETNDPSLLAIIKQTISATQVIQKGSFSTEANMGEPKYEVNGSPYTGMWYRPQNDGPALRATVYMKFARVYLKVGGIEALEYVERVLYNSNNVTGSVIKVDLEYIANHWRGISFDLWEEVKGHHFFTFSVIQRALKEGAQFCQEVKDQNASAYYQQQADEVGEQLKLFWDDQKKFVVDSRDLLWVYYGKTSGLDVGTILGCLHSGKHVSDEFRPGSYKMTNTFTALLNSMSSLYPLNQRYGHYAAKAIGRYPEDVYDGENKTHGNPWFITTLAMSEYLYRTNSTGADVNLFKNETGFETRQIADQFLMIVKDSVQANGSIHEGFSRIDGHGVGARDLTWSHLFDRIKCPDHRPPQSTCSRAKCLFNHFQPEPADEAESGQKEQEKQRQKRKQGAPPISSQKKAQPAEPTNLLPPRIDISKTTSSHTFPSVRQKLLETLYQEYLKLYQDSKMTDEEARAAARRDSLQEELDCLRASCQKTYRNAVISRVVKIRKRKNEPEIQSLTGTTTEFDSLKQAGPSSKP</sequence>
<feature type="chain" id="PRO_5046958902" description="glucan 1,4-alpha-glucosidase" evidence="12">
    <location>
        <begin position="23"/>
        <end position="621"/>
    </location>
</feature>
<keyword evidence="10" id="KW-0175">Coiled coil</keyword>
<evidence type="ECO:0000256" key="8">
    <source>
        <dbReference type="ARBA" id="ARBA00033442"/>
    </source>
</evidence>
<comment type="similarity">
    <text evidence="2">Belongs to the glycosyl hydrolase 15 family.</text>
</comment>
<dbReference type="EC" id="3.2.1.3" evidence="3"/>
<organism evidence="14 15">
    <name type="scientific">Puccinia triticina</name>
    <dbReference type="NCBI Taxonomy" id="208348"/>
    <lineage>
        <taxon>Eukaryota</taxon>
        <taxon>Fungi</taxon>
        <taxon>Dikarya</taxon>
        <taxon>Basidiomycota</taxon>
        <taxon>Pucciniomycotina</taxon>
        <taxon>Pucciniomycetes</taxon>
        <taxon>Pucciniales</taxon>
        <taxon>Pucciniaceae</taxon>
        <taxon>Puccinia</taxon>
    </lineage>
</organism>
<feature type="coiled-coil region" evidence="10">
    <location>
        <begin position="554"/>
        <end position="581"/>
    </location>
</feature>